<keyword evidence="3" id="KW-1185">Reference proteome</keyword>
<proteinExistence type="predicted"/>
<dbReference type="GeneID" id="37027636"/>
<dbReference type="EMBL" id="KZ819665">
    <property type="protein sequence ID" value="PWN28328.1"/>
    <property type="molecule type" value="Genomic_DNA"/>
</dbReference>
<evidence type="ECO:0000256" key="1">
    <source>
        <dbReference type="SAM" id="MobiDB-lite"/>
    </source>
</evidence>
<sequence>MAGRGHNLKNADGTVNLEGLSGHVADLKAKYAQNARNFEANTGQPMNMKNAGAEGQGEVGQARGDADHDGPEGFADKEQPKGESGQTRDSQPGGSVGTQDHGSRV</sequence>
<feature type="compositionally biased region" description="Polar residues" evidence="1">
    <location>
        <begin position="36"/>
        <end position="47"/>
    </location>
</feature>
<accession>A0A316UU54</accession>
<reference evidence="2 3" key="1">
    <citation type="journal article" date="2018" name="Mol. Biol. Evol.">
        <title>Broad Genomic Sampling Reveals a Smut Pathogenic Ancestry of the Fungal Clade Ustilaginomycotina.</title>
        <authorList>
            <person name="Kijpornyongpan T."/>
            <person name="Mondo S.J."/>
            <person name="Barry K."/>
            <person name="Sandor L."/>
            <person name="Lee J."/>
            <person name="Lipzen A."/>
            <person name="Pangilinan J."/>
            <person name="LaButti K."/>
            <person name="Hainaut M."/>
            <person name="Henrissat B."/>
            <person name="Grigoriev I.V."/>
            <person name="Spatafora J.W."/>
            <person name="Aime M.C."/>
        </authorList>
    </citation>
    <scope>NUCLEOTIDE SEQUENCE [LARGE SCALE GENOMIC DNA]</scope>
    <source>
        <strain evidence="2 3">MCA 5214</strain>
    </source>
</reference>
<protein>
    <submittedName>
        <fullName evidence="2">Uncharacterized protein</fullName>
    </submittedName>
</protein>
<feature type="compositionally biased region" description="Polar residues" evidence="1">
    <location>
        <begin position="84"/>
        <end position="105"/>
    </location>
</feature>
<dbReference type="OrthoDB" id="3359119at2759"/>
<dbReference type="Proteomes" id="UP000245884">
    <property type="component" value="Unassembled WGS sequence"/>
</dbReference>
<feature type="compositionally biased region" description="Basic and acidic residues" evidence="1">
    <location>
        <begin position="64"/>
        <end position="81"/>
    </location>
</feature>
<organism evidence="2 3">
    <name type="scientific">Jaminaea rosea</name>
    <dbReference type="NCBI Taxonomy" id="1569628"/>
    <lineage>
        <taxon>Eukaryota</taxon>
        <taxon>Fungi</taxon>
        <taxon>Dikarya</taxon>
        <taxon>Basidiomycota</taxon>
        <taxon>Ustilaginomycotina</taxon>
        <taxon>Exobasidiomycetes</taxon>
        <taxon>Microstromatales</taxon>
        <taxon>Microstromatales incertae sedis</taxon>
        <taxon>Jaminaea</taxon>
    </lineage>
</organism>
<dbReference type="AlphaFoldDB" id="A0A316UU54"/>
<evidence type="ECO:0000313" key="2">
    <source>
        <dbReference type="EMBL" id="PWN28328.1"/>
    </source>
</evidence>
<feature type="region of interest" description="Disordered" evidence="1">
    <location>
        <begin position="36"/>
        <end position="105"/>
    </location>
</feature>
<evidence type="ECO:0000313" key="3">
    <source>
        <dbReference type="Proteomes" id="UP000245884"/>
    </source>
</evidence>
<dbReference type="RefSeq" id="XP_025362940.1">
    <property type="nucleotide sequence ID" value="XM_025505813.1"/>
</dbReference>
<name>A0A316UU54_9BASI</name>
<gene>
    <name evidence="2" type="ORF">BDZ90DRAFT_231316</name>
</gene>